<dbReference type="InterPro" id="IPR026004">
    <property type="entry name" value="Septum_form"/>
</dbReference>
<dbReference type="Proteomes" id="UP000295680">
    <property type="component" value="Unassembled WGS sequence"/>
</dbReference>
<dbReference type="EMBL" id="SLWS01000001">
    <property type="protein sequence ID" value="TCO64761.1"/>
    <property type="molecule type" value="Genomic_DNA"/>
</dbReference>
<name>A0A4R2JW93_9PSEU</name>
<protein>
    <submittedName>
        <fullName evidence="2">Putative regulator of septum formation</fullName>
    </submittedName>
</protein>
<evidence type="ECO:0000313" key="3">
    <source>
        <dbReference type="Proteomes" id="UP000295680"/>
    </source>
</evidence>
<gene>
    <name evidence="2" type="ORF">EV192_101543</name>
</gene>
<dbReference type="Pfam" id="PF13845">
    <property type="entry name" value="Septum_form"/>
    <property type="match status" value="1"/>
</dbReference>
<organism evidence="2 3">
    <name type="scientific">Actinocrispum wychmicini</name>
    <dbReference type="NCBI Taxonomy" id="1213861"/>
    <lineage>
        <taxon>Bacteria</taxon>
        <taxon>Bacillati</taxon>
        <taxon>Actinomycetota</taxon>
        <taxon>Actinomycetes</taxon>
        <taxon>Pseudonocardiales</taxon>
        <taxon>Pseudonocardiaceae</taxon>
        <taxon>Actinocrispum</taxon>
    </lineage>
</organism>
<keyword evidence="3" id="KW-1185">Reference proteome</keyword>
<evidence type="ECO:0000313" key="2">
    <source>
        <dbReference type="EMBL" id="TCO64761.1"/>
    </source>
</evidence>
<feature type="domain" description="Septum formation-related" evidence="1">
    <location>
        <begin position="10"/>
        <end position="216"/>
    </location>
</feature>
<proteinExistence type="predicted"/>
<reference evidence="2 3" key="1">
    <citation type="submission" date="2019-03" db="EMBL/GenBank/DDBJ databases">
        <title>Genomic Encyclopedia of Type Strains, Phase IV (KMG-IV): sequencing the most valuable type-strain genomes for metagenomic binning, comparative biology and taxonomic classification.</title>
        <authorList>
            <person name="Goeker M."/>
        </authorList>
    </citation>
    <scope>NUCLEOTIDE SEQUENCE [LARGE SCALE GENOMIC DNA]</scope>
    <source>
        <strain evidence="2 3">DSM 45934</strain>
    </source>
</reference>
<dbReference type="AlphaFoldDB" id="A0A4R2JW93"/>
<comment type="caution">
    <text evidence="2">The sequence shown here is derived from an EMBL/GenBank/DDBJ whole genome shotgun (WGS) entry which is preliminary data.</text>
</comment>
<evidence type="ECO:0000259" key="1">
    <source>
        <dbReference type="Pfam" id="PF13845"/>
    </source>
</evidence>
<sequence>MYAEHPPSPGQCLDTGHAAVVACTEPHDAEVINVGKLTATSMPDETTASTMTMPVCRDHMTDYLGGPDADSTNLVAMPLWPNDEEWRQGQRWLLCTVAEVGMDEKPLTRTGSLEGALRGGDQLRFQTCSVSSPSRDARLQRGRCDAPHLGEALPGVIRLGDSAGPMPSSDAVTKLAQQRCPVILRRYLGGQTQEVLPAWRVPNAESWSRGYTNIVCYAEAIRPVSVRLRNLGPLKLPS</sequence>
<accession>A0A4R2JW93</accession>